<dbReference type="GO" id="GO:0005634">
    <property type="term" value="C:nucleus"/>
    <property type="evidence" value="ECO:0007669"/>
    <property type="project" value="UniProtKB-UniRule"/>
</dbReference>
<feature type="domain" description="HMG box" evidence="4">
    <location>
        <begin position="253"/>
        <end position="318"/>
    </location>
</feature>
<accession>A0A9P4TC34</accession>
<evidence type="ECO:0000256" key="2">
    <source>
        <dbReference type="PROSITE-ProRule" id="PRU00267"/>
    </source>
</evidence>
<keyword evidence="6" id="KW-1185">Reference proteome</keyword>
<dbReference type="OrthoDB" id="1919336at2759"/>
<dbReference type="CDD" id="cd00084">
    <property type="entry name" value="HMG-box_SF"/>
    <property type="match status" value="1"/>
</dbReference>
<dbReference type="PANTHER" id="PTHR48112:SF22">
    <property type="entry name" value="MITOCHONDRIAL TRANSCRIPTION FACTOR A, ISOFORM B"/>
    <property type="match status" value="1"/>
</dbReference>
<feature type="region of interest" description="Disordered" evidence="3">
    <location>
        <begin position="230"/>
        <end position="250"/>
    </location>
</feature>
<name>A0A9P4TC34_CURKU</name>
<dbReference type="GO" id="GO:0003677">
    <property type="term" value="F:DNA binding"/>
    <property type="evidence" value="ECO:0007669"/>
    <property type="project" value="UniProtKB-UniRule"/>
</dbReference>
<protein>
    <recommendedName>
        <fullName evidence="4">HMG box domain-containing protein</fullName>
    </recommendedName>
</protein>
<gene>
    <name evidence="5" type="ORF">E8E13_005466</name>
</gene>
<dbReference type="PROSITE" id="PS50118">
    <property type="entry name" value="HMG_BOX_2"/>
    <property type="match status" value="1"/>
</dbReference>
<sequence length="318" mass="34842">MLARGALCRWAAEVPKQATHDLPKLASLVQTAGTGVSLPIRTLSRLAQLQVRTYATETVKKAVKAKAAAGESVKKTTTAKKPAAKKATKKAAPKKTKKKAAAPKKKKRTTSRPKKPLTDSEKLNKSIAQLRALALRAPVARRGLSAFNVYVAENVDKNAGSASAAMPSVAAAFKDITPAERERLNHLAAERNEARAAEYKAWVESHTVDEIRIANNARRLLRKKLAERDSLAGKAPTARRPANTDHIPDDRRVKRPLTSFTIFFAERSSSSDFKGIAVTEKAKLIAEEWKALSASEKQRFEDQNAAEKQRYARETSES</sequence>
<keyword evidence="2" id="KW-0539">Nucleus</keyword>
<dbReference type="Pfam" id="PF00505">
    <property type="entry name" value="HMG_box"/>
    <property type="match status" value="1"/>
</dbReference>
<dbReference type="Proteomes" id="UP000801428">
    <property type="component" value="Unassembled WGS sequence"/>
</dbReference>
<dbReference type="SMART" id="SM00398">
    <property type="entry name" value="HMG"/>
    <property type="match status" value="2"/>
</dbReference>
<feature type="region of interest" description="Disordered" evidence="3">
    <location>
        <begin position="296"/>
        <end position="318"/>
    </location>
</feature>
<dbReference type="SUPFAM" id="SSF47095">
    <property type="entry name" value="HMG-box"/>
    <property type="match status" value="2"/>
</dbReference>
<dbReference type="InterPro" id="IPR036910">
    <property type="entry name" value="HMG_box_dom_sf"/>
</dbReference>
<feature type="DNA-binding region" description="HMG box" evidence="2">
    <location>
        <begin position="253"/>
        <end position="318"/>
    </location>
</feature>
<feature type="compositionally biased region" description="Basic residues" evidence="3">
    <location>
        <begin position="82"/>
        <end position="115"/>
    </location>
</feature>
<keyword evidence="1 2" id="KW-0238">DNA-binding</keyword>
<dbReference type="AlphaFoldDB" id="A0A9P4TC34"/>
<dbReference type="Gene3D" id="1.10.30.10">
    <property type="entry name" value="High mobility group box domain"/>
    <property type="match status" value="2"/>
</dbReference>
<evidence type="ECO:0000256" key="3">
    <source>
        <dbReference type="SAM" id="MobiDB-lite"/>
    </source>
</evidence>
<evidence type="ECO:0000313" key="6">
    <source>
        <dbReference type="Proteomes" id="UP000801428"/>
    </source>
</evidence>
<evidence type="ECO:0000259" key="4">
    <source>
        <dbReference type="PROSITE" id="PS50118"/>
    </source>
</evidence>
<proteinExistence type="predicted"/>
<feature type="region of interest" description="Disordered" evidence="3">
    <location>
        <begin position="65"/>
        <end position="123"/>
    </location>
</feature>
<dbReference type="PANTHER" id="PTHR48112">
    <property type="entry name" value="HIGH MOBILITY GROUP PROTEIN DSP1"/>
    <property type="match status" value="1"/>
</dbReference>
<reference evidence="5" key="1">
    <citation type="submission" date="2019-04" db="EMBL/GenBank/DDBJ databases">
        <title>Sequencing of skin fungus with MAO and IRED activity.</title>
        <authorList>
            <person name="Marsaioli A.J."/>
            <person name="Bonatto J.M.C."/>
            <person name="Reis Junior O."/>
        </authorList>
    </citation>
    <scope>NUCLEOTIDE SEQUENCE</scope>
    <source>
        <strain evidence="5">30M1</strain>
    </source>
</reference>
<evidence type="ECO:0000313" key="5">
    <source>
        <dbReference type="EMBL" id="KAF3000154.1"/>
    </source>
</evidence>
<dbReference type="EMBL" id="SWKU01000015">
    <property type="protein sequence ID" value="KAF3000154.1"/>
    <property type="molecule type" value="Genomic_DNA"/>
</dbReference>
<feature type="compositionally biased region" description="Low complexity" evidence="3">
    <location>
        <begin position="65"/>
        <end position="81"/>
    </location>
</feature>
<dbReference type="InterPro" id="IPR050342">
    <property type="entry name" value="HMGB"/>
</dbReference>
<comment type="caution">
    <text evidence="5">The sequence shown here is derived from an EMBL/GenBank/DDBJ whole genome shotgun (WGS) entry which is preliminary data.</text>
</comment>
<evidence type="ECO:0000256" key="1">
    <source>
        <dbReference type="ARBA" id="ARBA00023125"/>
    </source>
</evidence>
<organism evidence="5 6">
    <name type="scientific">Curvularia kusanoi</name>
    <name type="common">Cochliobolus kusanoi</name>
    <dbReference type="NCBI Taxonomy" id="90978"/>
    <lineage>
        <taxon>Eukaryota</taxon>
        <taxon>Fungi</taxon>
        <taxon>Dikarya</taxon>
        <taxon>Ascomycota</taxon>
        <taxon>Pezizomycotina</taxon>
        <taxon>Dothideomycetes</taxon>
        <taxon>Pleosporomycetidae</taxon>
        <taxon>Pleosporales</taxon>
        <taxon>Pleosporineae</taxon>
        <taxon>Pleosporaceae</taxon>
        <taxon>Curvularia</taxon>
    </lineage>
</organism>
<dbReference type="InterPro" id="IPR009071">
    <property type="entry name" value="HMG_box_dom"/>
</dbReference>